<organism evidence="2 3">
    <name type="scientific">Heterorhabditis bacteriophora</name>
    <name type="common">Entomopathogenic nematode worm</name>
    <dbReference type="NCBI Taxonomy" id="37862"/>
    <lineage>
        <taxon>Eukaryota</taxon>
        <taxon>Metazoa</taxon>
        <taxon>Ecdysozoa</taxon>
        <taxon>Nematoda</taxon>
        <taxon>Chromadorea</taxon>
        <taxon>Rhabditida</taxon>
        <taxon>Rhabditina</taxon>
        <taxon>Rhabditomorpha</taxon>
        <taxon>Strongyloidea</taxon>
        <taxon>Heterorhabditidae</taxon>
        <taxon>Heterorhabditis</taxon>
    </lineage>
</organism>
<feature type="compositionally biased region" description="Polar residues" evidence="1">
    <location>
        <begin position="225"/>
        <end position="234"/>
    </location>
</feature>
<evidence type="ECO:0000256" key="1">
    <source>
        <dbReference type="SAM" id="MobiDB-lite"/>
    </source>
</evidence>
<dbReference type="AlphaFoldDB" id="A0A1I7WMN5"/>
<feature type="compositionally biased region" description="Basic and acidic residues" evidence="1">
    <location>
        <begin position="235"/>
        <end position="254"/>
    </location>
</feature>
<accession>A0A1I7WMN5</accession>
<evidence type="ECO:0000313" key="3">
    <source>
        <dbReference type="WBParaSite" id="Hba_06406"/>
    </source>
</evidence>
<feature type="region of interest" description="Disordered" evidence="1">
    <location>
        <begin position="225"/>
        <end position="261"/>
    </location>
</feature>
<protein>
    <submittedName>
        <fullName evidence="3">Sorbin and SH3 domain-containing protein 2</fullName>
    </submittedName>
</protein>
<feature type="region of interest" description="Disordered" evidence="1">
    <location>
        <begin position="1"/>
        <end position="75"/>
    </location>
</feature>
<keyword evidence="2" id="KW-1185">Reference proteome</keyword>
<feature type="compositionally biased region" description="Pro residues" evidence="1">
    <location>
        <begin position="130"/>
        <end position="142"/>
    </location>
</feature>
<feature type="region of interest" description="Disordered" evidence="1">
    <location>
        <begin position="379"/>
        <end position="406"/>
    </location>
</feature>
<name>A0A1I7WMN5_HETBA</name>
<sequence length="445" mass="48569">MRPGTSQWTVRAESQNEGPAEGNVEVPGYRSVAALRQEITSKLEMKSPSSPTPSKLASSLNNQKDGRNTPSWNSDFVQVYERNGLDDQKPYLGRVLDGPVPPHKFFQGVPPPSYNLCHSPVSSACSEPQSKPPLPPSIPPKPVSKTTRTIRLPQSTSILCTEENVTNDNLPQSEKSTPPANTQIYTILNTPKQFDSVSNEVNTKHEDTINGNVFDDGASLTSSCISNFGDTSVTTKKETSSRDSSNEEQKRSLFERSPSIHSMDLESSELLVKSRSPAPFSPYASSSSNHYGTIRRGYNPVTPKFNLNDMNSSSETISTPANVSYSFSNCTNDSGYEGGSVLSPDGPTPFTDIGDNVSSVAAPSTTDSRFEAFDADPHPECHESTMSSSTLDFENSAPSVPCAQSDGSVHRRQFSSISEPEISLWYRNMFKKMHKVDPETGDYLL</sequence>
<feature type="compositionally biased region" description="Polar residues" evidence="1">
    <location>
        <begin position="384"/>
        <end position="398"/>
    </location>
</feature>
<dbReference type="Proteomes" id="UP000095283">
    <property type="component" value="Unplaced"/>
</dbReference>
<proteinExistence type="predicted"/>
<feature type="compositionally biased region" description="Polar residues" evidence="1">
    <location>
        <begin position="47"/>
        <end position="75"/>
    </location>
</feature>
<reference evidence="3" key="1">
    <citation type="submission" date="2016-11" db="UniProtKB">
        <authorList>
            <consortium name="WormBaseParasite"/>
        </authorList>
    </citation>
    <scope>IDENTIFICATION</scope>
</reference>
<evidence type="ECO:0000313" key="2">
    <source>
        <dbReference type="Proteomes" id="UP000095283"/>
    </source>
</evidence>
<feature type="region of interest" description="Disordered" evidence="1">
    <location>
        <begin position="124"/>
        <end position="147"/>
    </location>
</feature>
<dbReference type="WBParaSite" id="Hba_06406">
    <property type="protein sequence ID" value="Hba_06406"/>
    <property type="gene ID" value="Hba_06406"/>
</dbReference>
<feature type="compositionally biased region" description="Polar residues" evidence="1">
    <location>
        <begin position="1"/>
        <end position="17"/>
    </location>
</feature>